<dbReference type="STRING" id="5722.A2FCT1"/>
<dbReference type="KEGG" id="tva:4755086"/>
<dbReference type="PROSITE" id="PS00905">
    <property type="entry name" value="GTP1_OBG"/>
    <property type="match status" value="1"/>
</dbReference>
<dbReference type="InterPro" id="IPR004095">
    <property type="entry name" value="TGS"/>
</dbReference>
<evidence type="ECO:0000256" key="10">
    <source>
        <dbReference type="ARBA" id="ARBA00072736"/>
    </source>
</evidence>
<keyword evidence="8" id="KW-0342">GTP-binding</keyword>
<dbReference type="FunFam" id="3.10.20.30:FF:000003">
    <property type="entry name" value="Developmentally-regulated GTP-binding protein 1"/>
    <property type="match status" value="1"/>
</dbReference>
<feature type="domain" description="OBG-type G" evidence="12">
    <location>
        <begin position="63"/>
        <end position="289"/>
    </location>
</feature>
<dbReference type="GO" id="GO:0046872">
    <property type="term" value="F:metal ion binding"/>
    <property type="evidence" value="ECO:0007669"/>
    <property type="project" value="UniProtKB-KW"/>
</dbReference>
<dbReference type="InterPro" id="IPR045001">
    <property type="entry name" value="DRG"/>
</dbReference>
<protein>
    <recommendedName>
        <fullName evidence="10">Developmentally-regulated GTP-binding protein 1</fullName>
    </recommendedName>
    <alternativeName>
        <fullName evidence="11">Translation factor GTPase DRG1</fullName>
    </alternativeName>
</protein>
<dbReference type="InterPro" id="IPR006073">
    <property type="entry name" value="GTP-bd"/>
</dbReference>
<dbReference type="SUPFAM" id="SSF52540">
    <property type="entry name" value="P-loop containing nucleoside triphosphate hydrolases"/>
    <property type="match status" value="1"/>
</dbReference>
<reference evidence="14" key="2">
    <citation type="journal article" date="2007" name="Science">
        <title>Draft genome sequence of the sexually transmitted pathogen Trichomonas vaginalis.</title>
        <authorList>
            <person name="Carlton J.M."/>
            <person name="Hirt R.P."/>
            <person name="Silva J.C."/>
            <person name="Delcher A.L."/>
            <person name="Schatz M."/>
            <person name="Zhao Q."/>
            <person name="Wortman J.R."/>
            <person name="Bidwell S.L."/>
            <person name="Alsmark U.C.M."/>
            <person name="Besteiro S."/>
            <person name="Sicheritz-Ponten T."/>
            <person name="Noel C.J."/>
            <person name="Dacks J.B."/>
            <person name="Foster P.G."/>
            <person name="Simillion C."/>
            <person name="Van de Peer Y."/>
            <person name="Miranda-Saavedra D."/>
            <person name="Barton G.J."/>
            <person name="Westrop G.D."/>
            <person name="Mueller S."/>
            <person name="Dessi D."/>
            <person name="Fiori P.L."/>
            <person name="Ren Q."/>
            <person name="Paulsen I."/>
            <person name="Zhang H."/>
            <person name="Bastida-Corcuera F.D."/>
            <person name="Simoes-Barbosa A."/>
            <person name="Brown M.T."/>
            <person name="Hayes R.D."/>
            <person name="Mukherjee M."/>
            <person name="Okumura C.Y."/>
            <person name="Schneider R."/>
            <person name="Smith A.J."/>
            <person name="Vanacova S."/>
            <person name="Villalvazo M."/>
            <person name="Haas B.J."/>
            <person name="Pertea M."/>
            <person name="Feldblyum T.V."/>
            <person name="Utterback T.R."/>
            <person name="Shu C.L."/>
            <person name="Osoegawa K."/>
            <person name="de Jong P.J."/>
            <person name="Hrdy I."/>
            <person name="Horvathova L."/>
            <person name="Zubacova Z."/>
            <person name="Dolezal P."/>
            <person name="Malik S.B."/>
            <person name="Logsdon J.M. Jr."/>
            <person name="Henze K."/>
            <person name="Gupta A."/>
            <person name="Wang C.C."/>
            <person name="Dunne R.L."/>
            <person name="Upcroft J.A."/>
            <person name="Upcroft P."/>
            <person name="White O."/>
            <person name="Salzberg S.L."/>
            <person name="Tang P."/>
            <person name="Chiu C.-H."/>
            <person name="Lee Y.-S."/>
            <person name="Embley T.M."/>
            <person name="Coombs G.H."/>
            <person name="Mottram J.C."/>
            <person name="Tachezy J."/>
            <person name="Fraser-Liggett C.M."/>
            <person name="Johnson P.J."/>
        </authorList>
    </citation>
    <scope>NUCLEOTIDE SEQUENCE [LARGE SCALE GENOMIC DNA]</scope>
    <source>
        <strain evidence="14">G3</strain>
    </source>
</reference>
<dbReference type="PROSITE" id="PS51710">
    <property type="entry name" value="G_OBG"/>
    <property type="match status" value="1"/>
</dbReference>
<dbReference type="InterPro" id="IPR012675">
    <property type="entry name" value="Beta-grasp_dom_sf"/>
</dbReference>
<dbReference type="GO" id="GO:0005737">
    <property type="term" value="C:cytoplasm"/>
    <property type="evidence" value="ECO:0000318"/>
    <property type="project" value="GO_Central"/>
</dbReference>
<dbReference type="RefSeq" id="XP_001310235.1">
    <property type="nucleotide sequence ID" value="XM_001310234.1"/>
</dbReference>
<dbReference type="GO" id="GO:0005634">
    <property type="term" value="C:nucleus"/>
    <property type="evidence" value="ECO:0007669"/>
    <property type="project" value="UniProtKB-SubCell"/>
</dbReference>
<dbReference type="Gene3D" id="3.40.50.300">
    <property type="entry name" value="P-loop containing nucleotide triphosphate hydrolases"/>
    <property type="match status" value="2"/>
</dbReference>
<dbReference type="GO" id="GO:0008092">
    <property type="term" value="F:cytoskeletal protein binding"/>
    <property type="evidence" value="ECO:0007669"/>
    <property type="project" value="UniProtKB-ARBA"/>
</dbReference>
<evidence type="ECO:0000259" key="13">
    <source>
        <dbReference type="PROSITE" id="PS51880"/>
    </source>
</evidence>
<dbReference type="OMA" id="DVCDQVH"/>
<dbReference type="InterPro" id="IPR031662">
    <property type="entry name" value="GTP-binding_2"/>
</dbReference>
<evidence type="ECO:0000313" key="14">
    <source>
        <dbReference type="EMBL" id="EAX97305.1"/>
    </source>
</evidence>
<dbReference type="VEuPathDB" id="TrichDB:TVAGG3_0516450"/>
<dbReference type="SUPFAM" id="SSF81271">
    <property type="entry name" value="TGS-like"/>
    <property type="match status" value="1"/>
</dbReference>
<evidence type="ECO:0000256" key="9">
    <source>
        <dbReference type="ARBA" id="ARBA00023242"/>
    </source>
</evidence>
<keyword evidence="6" id="KW-0378">Hydrolase</keyword>
<gene>
    <name evidence="14" type="ORF">TVAG_123550</name>
</gene>
<keyword evidence="5" id="KW-0547">Nucleotide-binding</keyword>
<comment type="subcellular location">
    <subcellularLocation>
        <location evidence="2">Cytoplasm</location>
    </subcellularLocation>
    <subcellularLocation>
        <location evidence="1">Nucleus</location>
    </subcellularLocation>
</comment>
<evidence type="ECO:0000256" key="6">
    <source>
        <dbReference type="ARBA" id="ARBA00022801"/>
    </source>
</evidence>
<dbReference type="InterPro" id="IPR012676">
    <property type="entry name" value="TGS-like"/>
</dbReference>
<keyword evidence="3" id="KW-0963">Cytoplasm</keyword>
<dbReference type="CDD" id="cd01896">
    <property type="entry name" value="DRG"/>
    <property type="match status" value="1"/>
</dbReference>
<dbReference type="InterPro" id="IPR027417">
    <property type="entry name" value="P-loop_NTPase"/>
</dbReference>
<keyword evidence="7" id="KW-0460">Magnesium</keyword>
<evidence type="ECO:0000256" key="1">
    <source>
        <dbReference type="ARBA" id="ARBA00004123"/>
    </source>
</evidence>
<dbReference type="eggNOG" id="KOG1486">
    <property type="taxonomic scope" value="Eukaryota"/>
</dbReference>
<dbReference type="GO" id="GO:0031116">
    <property type="term" value="P:positive regulation of microtubule polymerization"/>
    <property type="evidence" value="ECO:0007669"/>
    <property type="project" value="UniProtKB-ARBA"/>
</dbReference>
<dbReference type="PROSITE" id="PS51880">
    <property type="entry name" value="TGS"/>
    <property type="match status" value="1"/>
</dbReference>
<dbReference type="GO" id="GO:0003924">
    <property type="term" value="F:GTPase activity"/>
    <property type="evidence" value="ECO:0007669"/>
    <property type="project" value="InterPro"/>
</dbReference>
<dbReference type="AlphaFoldDB" id="A2FCT1"/>
<dbReference type="GO" id="GO:0005525">
    <property type="term" value="F:GTP binding"/>
    <property type="evidence" value="ECO:0000318"/>
    <property type="project" value="GO_Central"/>
</dbReference>
<organism evidence="14 15">
    <name type="scientific">Trichomonas vaginalis (strain ATCC PRA-98 / G3)</name>
    <dbReference type="NCBI Taxonomy" id="412133"/>
    <lineage>
        <taxon>Eukaryota</taxon>
        <taxon>Metamonada</taxon>
        <taxon>Parabasalia</taxon>
        <taxon>Trichomonadida</taxon>
        <taxon>Trichomonadidae</taxon>
        <taxon>Trichomonas</taxon>
    </lineage>
</organism>
<evidence type="ECO:0000313" key="15">
    <source>
        <dbReference type="Proteomes" id="UP000001542"/>
    </source>
</evidence>
<proteinExistence type="predicted"/>
<accession>A2FCT1</accession>
<dbReference type="InterPro" id="IPR006074">
    <property type="entry name" value="GTP1-OBG_CS"/>
</dbReference>
<evidence type="ECO:0000259" key="12">
    <source>
        <dbReference type="PROSITE" id="PS51710"/>
    </source>
</evidence>
<evidence type="ECO:0000256" key="11">
    <source>
        <dbReference type="ARBA" id="ARBA00080795"/>
    </source>
</evidence>
<dbReference type="CDD" id="cd01666">
    <property type="entry name" value="TGS_DRG"/>
    <property type="match status" value="1"/>
</dbReference>
<evidence type="ECO:0000256" key="3">
    <source>
        <dbReference type="ARBA" id="ARBA00022490"/>
    </source>
</evidence>
<dbReference type="InterPro" id="IPR005225">
    <property type="entry name" value="Small_GTP-bd"/>
</dbReference>
<name>A2FCT1_TRIV3</name>
<evidence type="ECO:0000256" key="7">
    <source>
        <dbReference type="ARBA" id="ARBA00022842"/>
    </source>
</evidence>
<dbReference type="SMR" id="A2FCT1"/>
<evidence type="ECO:0000256" key="2">
    <source>
        <dbReference type="ARBA" id="ARBA00004496"/>
    </source>
</evidence>
<dbReference type="Proteomes" id="UP000001542">
    <property type="component" value="Unassembled WGS sequence"/>
</dbReference>
<dbReference type="Pfam" id="PF16897">
    <property type="entry name" value="MMR_HSR1_Xtn"/>
    <property type="match status" value="1"/>
</dbReference>
<dbReference type="FunCoup" id="A2FCT1">
    <property type="interactions" value="1017"/>
</dbReference>
<keyword evidence="15" id="KW-1185">Reference proteome</keyword>
<dbReference type="PANTHER" id="PTHR43127">
    <property type="entry name" value="DEVELOPMENTALLY-REGULATED GTP-BINDING PROTEIN 2"/>
    <property type="match status" value="1"/>
</dbReference>
<dbReference type="PRINTS" id="PR00326">
    <property type="entry name" value="GTP1OBG"/>
</dbReference>
<dbReference type="FunFam" id="3.40.50.300:FF:002634">
    <property type="entry name" value="Small GTP-binding protein"/>
    <property type="match status" value="1"/>
</dbReference>
<dbReference type="Pfam" id="PF01926">
    <property type="entry name" value="MMR_HSR1"/>
    <property type="match status" value="1"/>
</dbReference>
<dbReference type="OrthoDB" id="603at2759"/>
<evidence type="ECO:0000256" key="5">
    <source>
        <dbReference type="ARBA" id="ARBA00022741"/>
    </source>
</evidence>
<dbReference type="InterPro" id="IPR031167">
    <property type="entry name" value="G_OBG"/>
</dbReference>
<reference evidence="14" key="1">
    <citation type="submission" date="2006-10" db="EMBL/GenBank/DDBJ databases">
        <authorList>
            <person name="Amadeo P."/>
            <person name="Zhao Q."/>
            <person name="Wortman J."/>
            <person name="Fraser-Liggett C."/>
            <person name="Carlton J."/>
        </authorList>
    </citation>
    <scope>NUCLEOTIDE SEQUENCE</scope>
    <source>
        <strain evidence="14">G3</strain>
    </source>
</reference>
<evidence type="ECO:0000256" key="4">
    <source>
        <dbReference type="ARBA" id="ARBA00022723"/>
    </source>
</evidence>
<sequence>MGVQERIADIEKEMSRTQINKATERHLGLLKAQLAKLRAQLVEEASKGGDGGPQFDVARTGDARVCLFGFPSVGKSSLLCKLTDKQSEIGDYDFTTLTAVPGILQVNGVDIQLLDLPGILQGASTGYGKGKQVLAVVRSCDLIVYVINAAKADVEIETLTNELHSFGIRVNDTPPMVEITPMVRGGVTIDCVVPQTHLDIEMMKSLATANRFRSGHIRITEDVTIDRFIDAFNIKNLRYIPAMFVYNKVDTLTIEEIDRLARLPKSVVTSVIYDLGLDSIKQKIFNELNICRVYTKPPGDKPDFGKAVLLRKGQTVRDLCNAIHKDLVDNFKGAVVWGRSCKRPGQIVGLSHVLEDEDVACIKTGK</sequence>
<dbReference type="Gene3D" id="3.10.20.30">
    <property type="match status" value="1"/>
</dbReference>
<dbReference type="Pfam" id="PF02824">
    <property type="entry name" value="TGS"/>
    <property type="match status" value="1"/>
</dbReference>
<keyword evidence="4" id="KW-0479">Metal-binding</keyword>
<dbReference type="EMBL" id="DS113721">
    <property type="protein sequence ID" value="EAX97305.1"/>
    <property type="molecule type" value="Genomic_DNA"/>
</dbReference>
<dbReference type="VEuPathDB" id="TrichDB:TVAG_123550"/>
<dbReference type="GO" id="GO:0002181">
    <property type="term" value="P:cytoplasmic translation"/>
    <property type="evidence" value="ECO:0000318"/>
    <property type="project" value="GO_Central"/>
</dbReference>
<evidence type="ECO:0000256" key="8">
    <source>
        <dbReference type="ARBA" id="ARBA00023134"/>
    </source>
</evidence>
<keyword evidence="9" id="KW-0539">Nucleus</keyword>
<dbReference type="NCBIfam" id="TIGR00231">
    <property type="entry name" value="small_GTP"/>
    <property type="match status" value="1"/>
</dbReference>
<feature type="domain" description="TGS" evidence="13">
    <location>
        <begin position="289"/>
        <end position="364"/>
    </location>
</feature>
<dbReference type="InParanoid" id="A2FCT1"/>